<dbReference type="InterPro" id="IPR013538">
    <property type="entry name" value="ASHA1/2-like_C"/>
</dbReference>
<protein>
    <submittedName>
        <fullName evidence="3">Uncharacterized conserved protein YndB, AHSA1/START domain</fullName>
    </submittedName>
</protein>
<dbReference type="STRING" id="947013.SAMN04488109_6377"/>
<evidence type="ECO:0000259" key="2">
    <source>
        <dbReference type="Pfam" id="PF08327"/>
    </source>
</evidence>
<accession>A0A1M5XCT9</accession>
<comment type="similarity">
    <text evidence="1">Belongs to the AHA1 family.</text>
</comment>
<evidence type="ECO:0000313" key="3">
    <source>
        <dbReference type="EMBL" id="SHH97344.1"/>
    </source>
</evidence>
<dbReference type="AlphaFoldDB" id="A0A1M5XCT9"/>
<keyword evidence="4" id="KW-1185">Reference proteome</keyword>
<feature type="domain" description="Activator of Hsp90 ATPase homologue 1/2-like C-terminal" evidence="2">
    <location>
        <begin position="172"/>
        <end position="298"/>
    </location>
</feature>
<feature type="domain" description="Activator of Hsp90 ATPase homologue 1/2-like C-terminal" evidence="2">
    <location>
        <begin position="24"/>
        <end position="157"/>
    </location>
</feature>
<dbReference type="SUPFAM" id="SSF55961">
    <property type="entry name" value="Bet v1-like"/>
    <property type="match status" value="2"/>
</dbReference>
<gene>
    <name evidence="3" type="ORF">SAMN04488109_6377</name>
</gene>
<dbReference type="CDD" id="cd07814">
    <property type="entry name" value="SRPBCC_CalC_Aha1-like"/>
    <property type="match status" value="1"/>
</dbReference>
<proteinExistence type="inferred from homology"/>
<evidence type="ECO:0000313" key="4">
    <source>
        <dbReference type="Proteomes" id="UP000184212"/>
    </source>
</evidence>
<organism evidence="3 4">
    <name type="scientific">Chryseolinea serpens</name>
    <dbReference type="NCBI Taxonomy" id="947013"/>
    <lineage>
        <taxon>Bacteria</taxon>
        <taxon>Pseudomonadati</taxon>
        <taxon>Bacteroidota</taxon>
        <taxon>Cytophagia</taxon>
        <taxon>Cytophagales</taxon>
        <taxon>Fulvivirgaceae</taxon>
        <taxon>Chryseolinea</taxon>
    </lineage>
</organism>
<dbReference type="Proteomes" id="UP000184212">
    <property type="component" value="Unassembled WGS sequence"/>
</dbReference>
<dbReference type="EMBL" id="FQWQ01000006">
    <property type="protein sequence ID" value="SHH97344.1"/>
    <property type="molecule type" value="Genomic_DNA"/>
</dbReference>
<dbReference type="Pfam" id="PF08327">
    <property type="entry name" value="AHSA1"/>
    <property type="match status" value="2"/>
</dbReference>
<dbReference type="RefSeq" id="WP_084138512.1">
    <property type="nucleotide sequence ID" value="NZ_FQWQ01000006.1"/>
</dbReference>
<reference evidence="3 4" key="1">
    <citation type="submission" date="2016-11" db="EMBL/GenBank/DDBJ databases">
        <authorList>
            <person name="Jaros S."/>
            <person name="Januszkiewicz K."/>
            <person name="Wedrychowicz H."/>
        </authorList>
    </citation>
    <scope>NUCLEOTIDE SEQUENCE [LARGE SCALE GENOMIC DNA]</scope>
    <source>
        <strain evidence="3 4">DSM 24574</strain>
    </source>
</reference>
<dbReference type="InterPro" id="IPR023393">
    <property type="entry name" value="START-like_dom_sf"/>
</dbReference>
<evidence type="ECO:0000256" key="1">
    <source>
        <dbReference type="ARBA" id="ARBA00006817"/>
    </source>
</evidence>
<dbReference type="Gene3D" id="3.30.530.20">
    <property type="match status" value="2"/>
</dbReference>
<name>A0A1M5XCT9_9BACT</name>
<dbReference type="OrthoDB" id="2355173at2"/>
<sequence>MAQKNELIHEPVKNELVITRLIAAPRALTFKAWTDPKHLAQWWGPKGFSAPVCRMDPRPGGAIYIEMRGPDGVQFPIQGTVREVVVPEKFVFVTTGFEDAQGIPQIEILNIVTFAEEQGKTRLTLRSSVIRATPEMAESVAGMEQGWTQSLERFVNLVPGLLAPVVCERTFNAPIATVWKAITNVNDMKQWYFDITEFKPEVGFTFEFAAGPPEKTYLHRCKVVEVVPGKKLCYSWEYPGNEGLSYVTFELFDESGKTKLKLTHEGVETFPSNENPDFARSSFAGGWNEIINTLLKNFLEPAS</sequence>